<reference evidence="2 3" key="1">
    <citation type="submission" date="2019-05" db="EMBL/GenBank/DDBJ databases">
        <title>Another draft genome of Portunus trituberculatus and its Hox gene families provides insights of decapod evolution.</title>
        <authorList>
            <person name="Jeong J.-H."/>
            <person name="Song I."/>
            <person name="Kim S."/>
            <person name="Choi T."/>
            <person name="Kim D."/>
            <person name="Ryu S."/>
            <person name="Kim W."/>
        </authorList>
    </citation>
    <scope>NUCLEOTIDE SEQUENCE [LARGE SCALE GENOMIC DNA]</scope>
    <source>
        <tissue evidence="2">Muscle</tissue>
    </source>
</reference>
<sequence>MLRYSLGPFKSPASVGNTAVGTIMASTNKRTYGNVQGSRGHRGLGGRGGRVMRGAVAKGTKRSAMRIGTLPKRGKEWPEEREVEGSEKNGCS</sequence>
<feature type="compositionally biased region" description="Basic and acidic residues" evidence="1">
    <location>
        <begin position="73"/>
        <end position="92"/>
    </location>
</feature>
<dbReference type="Proteomes" id="UP000324222">
    <property type="component" value="Unassembled WGS sequence"/>
</dbReference>
<name>A0A5B7FHE7_PORTR</name>
<gene>
    <name evidence="2" type="ORF">E2C01_039657</name>
</gene>
<dbReference type="AlphaFoldDB" id="A0A5B7FHE7"/>
<comment type="caution">
    <text evidence="2">The sequence shown here is derived from an EMBL/GenBank/DDBJ whole genome shotgun (WGS) entry which is preliminary data.</text>
</comment>
<organism evidence="2 3">
    <name type="scientific">Portunus trituberculatus</name>
    <name type="common">Swimming crab</name>
    <name type="synonym">Neptunus trituberculatus</name>
    <dbReference type="NCBI Taxonomy" id="210409"/>
    <lineage>
        <taxon>Eukaryota</taxon>
        <taxon>Metazoa</taxon>
        <taxon>Ecdysozoa</taxon>
        <taxon>Arthropoda</taxon>
        <taxon>Crustacea</taxon>
        <taxon>Multicrustacea</taxon>
        <taxon>Malacostraca</taxon>
        <taxon>Eumalacostraca</taxon>
        <taxon>Eucarida</taxon>
        <taxon>Decapoda</taxon>
        <taxon>Pleocyemata</taxon>
        <taxon>Brachyura</taxon>
        <taxon>Eubrachyura</taxon>
        <taxon>Portunoidea</taxon>
        <taxon>Portunidae</taxon>
        <taxon>Portuninae</taxon>
        <taxon>Portunus</taxon>
    </lineage>
</organism>
<protein>
    <submittedName>
        <fullName evidence="2">Uncharacterized protein</fullName>
    </submittedName>
</protein>
<dbReference type="EMBL" id="VSRR010006967">
    <property type="protein sequence ID" value="MPC45952.1"/>
    <property type="molecule type" value="Genomic_DNA"/>
</dbReference>
<accession>A0A5B7FHE7</accession>
<keyword evidence="3" id="KW-1185">Reference proteome</keyword>
<evidence type="ECO:0000313" key="2">
    <source>
        <dbReference type="EMBL" id="MPC45952.1"/>
    </source>
</evidence>
<proteinExistence type="predicted"/>
<evidence type="ECO:0000256" key="1">
    <source>
        <dbReference type="SAM" id="MobiDB-lite"/>
    </source>
</evidence>
<evidence type="ECO:0000313" key="3">
    <source>
        <dbReference type="Proteomes" id="UP000324222"/>
    </source>
</evidence>
<feature type="region of interest" description="Disordered" evidence="1">
    <location>
        <begin position="31"/>
        <end position="92"/>
    </location>
</feature>